<organism evidence="1 2">
    <name type="scientific">Hymenobacter gelipurpurascens</name>
    <dbReference type="NCBI Taxonomy" id="89968"/>
    <lineage>
        <taxon>Bacteria</taxon>
        <taxon>Pseudomonadati</taxon>
        <taxon>Bacteroidota</taxon>
        <taxon>Cytophagia</taxon>
        <taxon>Cytophagales</taxon>
        <taxon>Hymenobacteraceae</taxon>
        <taxon>Hymenobacter</taxon>
    </lineage>
</organism>
<reference evidence="2" key="1">
    <citation type="submission" date="2017-06" db="EMBL/GenBank/DDBJ databases">
        <authorList>
            <person name="Varghese N."/>
            <person name="Submissions S."/>
        </authorList>
    </citation>
    <scope>NUCLEOTIDE SEQUENCE [LARGE SCALE GENOMIC DNA]</scope>
    <source>
        <strain evidence="2">DSM 11116</strain>
    </source>
</reference>
<dbReference type="EMBL" id="FYEW01000002">
    <property type="protein sequence ID" value="SNC75384.1"/>
    <property type="molecule type" value="Genomic_DNA"/>
</dbReference>
<gene>
    <name evidence="1" type="ORF">SAMN06265337_2847</name>
</gene>
<dbReference type="AlphaFoldDB" id="A0A212UBF9"/>
<accession>A0A212UBF9</accession>
<protein>
    <submittedName>
        <fullName evidence="1">Uncharacterized protein</fullName>
    </submittedName>
</protein>
<evidence type="ECO:0000313" key="1">
    <source>
        <dbReference type="EMBL" id="SNC75384.1"/>
    </source>
</evidence>
<keyword evidence="2" id="KW-1185">Reference proteome</keyword>
<dbReference type="Proteomes" id="UP000198131">
    <property type="component" value="Unassembled WGS sequence"/>
</dbReference>
<evidence type="ECO:0000313" key="2">
    <source>
        <dbReference type="Proteomes" id="UP000198131"/>
    </source>
</evidence>
<sequence>MIGLLVLWKVSACYGQKVPEALQYQLASTIVEDLRPISVLVPAQLPDTLGVRVYLSAHPNSYYFTQTEKFMLSGKETDQFNSLLRYFKPADILYMQQQLPAVREFKFKLGRFPQNWVHIITKDTLTPLGAQYNKRLESSEEYKRYDSLLHLYGSNRRFEIWGMLFSRDFKSAVVSVSYYDGWDIWVYKKGPNGWRREGKLYSVIE</sequence>
<proteinExistence type="predicted"/>
<name>A0A212UBF9_9BACT</name>